<dbReference type="Proteomes" id="UP000321079">
    <property type="component" value="Unassembled WGS sequence"/>
</dbReference>
<comment type="caution">
    <text evidence="17">The sequence shown here is derived from an EMBL/GenBank/DDBJ whole genome shotgun (WGS) entry which is preliminary data.</text>
</comment>
<evidence type="ECO:0000313" key="18">
    <source>
        <dbReference type="Proteomes" id="UP000321079"/>
    </source>
</evidence>
<dbReference type="NCBIfam" id="TIGR01783">
    <property type="entry name" value="TonB-siderophor"/>
    <property type="match status" value="1"/>
</dbReference>
<evidence type="ECO:0000256" key="12">
    <source>
        <dbReference type="ARBA" id="ARBA00023170"/>
    </source>
</evidence>
<name>A0A511BCP3_9PROT</name>
<keyword evidence="3 14" id="KW-0813">Transport</keyword>
<dbReference type="PANTHER" id="PTHR32552">
    <property type="entry name" value="FERRICHROME IRON RECEPTOR-RELATED"/>
    <property type="match status" value="1"/>
</dbReference>
<keyword evidence="18" id="KW-1185">Reference proteome</keyword>
<dbReference type="InterPro" id="IPR039426">
    <property type="entry name" value="TonB-dep_rcpt-like"/>
</dbReference>
<organism evidence="17 18">
    <name type="scientific">Gluconobacter kanchanaburiensis NBRC 103587</name>
    <dbReference type="NCBI Taxonomy" id="1307948"/>
    <lineage>
        <taxon>Bacteria</taxon>
        <taxon>Pseudomonadati</taxon>
        <taxon>Pseudomonadota</taxon>
        <taxon>Alphaproteobacteria</taxon>
        <taxon>Acetobacterales</taxon>
        <taxon>Acetobacteraceae</taxon>
        <taxon>Gluconobacter</taxon>
    </lineage>
</organism>
<evidence type="ECO:0000256" key="4">
    <source>
        <dbReference type="ARBA" id="ARBA00022452"/>
    </source>
</evidence>
<keyword evidence="7 15" id="KW-0732">Signal</keyword>
<dbReference type="Gene3D" id="2.40.170.20">
    <property type="entry name" value="TonB-dependent receptor, beta-barrel domain"/>
    <property type="match status" value="1"/>
</dbReference>
<evidence type="ECO:0000256" key="11">
    <source>
        <dbReference type="ARBA" id="ARBA00023136"/>
    </source>
</evidence>
<evidence type="ECO:0000313" key="17">
    <source>
        <dbReference type="EMBL" id="GEK97363.1"/>
    </source>
</evidence>
<dbReference type="GO" id="GO:0038023">
    <property type="term" value="F:signaling receptor activity"/>
    <property type="evidence" value="ECO:0007669"/>
    <property type="project" value="InterPro"/>
</dbReference>
<dbReference type="InterPro" id="IPR037066">
    <property type="entry name" value="Plug_dom_sf"/>
</dbReference>
<dbReference type="GO" id="GO:0015344">
    <property type="term" value="F:siderophore uptake transmembrane transporter activity"/>
    <property type="evidence" value="ECO:0007669"/>
    <property type="project" value="TreeGrafter"/>
</dbReference>
<keyword evidence="9" id="KW-0406">Ion transport</keyword>
<keyword evidence="6 14" id="KW-0812">Transmembrane</keyword>
<keyword evidence="13 14" id="KW-0998">Cell outer membrane</keyword>
<evidence type="ECO:0000256" key="15">
    <source>
        <dbReference type="SAM" id="SignalP"/>
    </source>
</evidence>
<evidence type="ECO:0000256" key="9">
    <source>
        <dbReference type="ARBA" id="ARBA00023065"/>
    </source>
</evidence>
<dbReference type="PANTHER" id="PTHR32552:SF68">
    <property type="entry name" value="FERRICHROME OUTER MEMBRANE TRANSPORTER_PHAGE RECEPTOR"/>
    <property type="match status" value="1"/>
</dbReference>
<evidence type="ECO:0000256" key="1">
    <source>
        <dbReference type="ARBA" id="ARBA00004571"/>
    </source>
</evidence>
<keyword evidence="5" id="KW-0410">Iron transport</keyword>
<dbReference type="GO" id="GO:0009279">
    <property type="term" value="C:cell outer membrane"/>
    <property type="evidence" value="ECO:0007669"/>
    <property type="project" value="UniProtKB-SubCell"/>
</dbReference>
<proteinExistence type="inferred from homology"/>
<evidence type="ECO:0000256" key="13">
    <source>
        <dbReference type="ARBA" id="ARBA00023237"/>
    </source>
</evidence>
<accession>A0A511BCP3</accession>
<comment type="subcellular location">
    <subcellularLocation>
        <location evidence="1 14">Cell outer membrane</location>
        <topology evidence="1 14">Multi-pass membrane protein</topology>
    </subcellularLocation>
</comment>
<evidence type="ECO:0000256" key="14">
    <source>
        <dbReference type="PROSITE-ProRule" id="PRU01360"/>
    </source>
</evidence>
<evidence type="ECO:0000256" key="10">
    <source>
        <dbReference type="ARBA" id="ARBA00023077"/>
    </source>
</evidence>
<gene>
    <name evidence="17" type="ORF">GKA01_25600</name>
</gene>
<dbReference type="InterPro" id="IPR012910">
    <property type="entry name" value="Plug_dom"/>
</dbReference>
<dbReference type="InterPro" id="IPR036942">
    <property type="entry name" value="Beta-barrel_TonB_sf"/>
</dbReference>
<comment type="similarity">
    <text evidence="2 14">Belongs to the TonB-dependent receptor family.</text>
</comment>
<feature type="chain" id="PRO_5021771120" evidence="15">
    <location>
        <begin position="28"/>
        <end position="726"/>
    </location>
</feature>
<dbReference type="AlphaFoldDB" id="A0A511BCP3"/>
<feature type="signal peptide" evidence="15">
    <location>
        <begin position="1"/>
        <end position="27"/>
    </location>
</feature>
<dbReference type="PROSITE" id="PS52016">
    <property type="entry name" value="TONB_DEPENDENT_REC_3"/>
    <property type="match status" value="1"/>
</dbReference>
<evidence type="ECO:0000256" key="6">
    <source>
        <dbReference type="ARBA" id="ARBA00022692"/>
    </source>
</evidence>
<dbReference type="Gene3D" id="2.170.130.10">
    <property type="entry name" value="TonB-dependent receptor, plug domain"/>
    <property type="match status" value="1"/>
</dbReference>
<evidence type="ECO:0000256" key="7">
    <source>
        <dbReference type="ARBA" id="ARBA00022729"/>
    </source>
</evidence>
<dbReference type="InterPro" id="IPR010105">
    <property type="entry name" value="TonB_sidphr_rcpt"/>
</dbReference>
<dbReference type="Pfam" id="PF07715">
    <property type="entry name" value="Plug"/>
    <property type="match status" value="1"/>
</dbReference>
<evidence type="ECO:0000256" key="8">
    <source>
        <dbReference type="ARBA" id="ARBA00023004"/>
    </source>
</evidence>
<keyword evidence="4 14" id="KW-1134">Transmembrane beta strand</keyword>
<keyword evidence="10" id="KW-0798">TonB box</keyword>
<sequence>MGDMMCRSRVIIYGFLAGLSLVSEASAQNTSKKEELTKDTSKNKFSKKIASEQIVVKGSRTLVTSAATKTSTPLIDTPRAVTVITRQDMDQRGVLSLNQALRYVAGVTPDLRGGSATRYDLYSLRGFTIPNFLDGLRQQGSPLGYAVPQVDTSRLDTIEVLKGPASALYGQSSPGGLVAMSSKLPTKKDSYGSLEATGGGYDLYRVDGDIGGSLNKNGFVHYRLYGTVSGSHSQLTYTKNRRYSISPAITFGGDGPTTLTLLGNFQDDPKNNAYGGVPIKGSLYRASYGYIPQNFYVGDPNYEQFDRRHWAATYIFNHKFNKSWSFSTRGRHDNIHADYKSIYSTSYADQTNVNRYAIFANERLSNYAFDSQIKGHFFTGPLEHDLMTGFDYQQSHATEVTGYGSVSAINLLSPVYGINFTRPKASAAYDIQSHQIGLYAQDQISYGGFHFTGSIRNDWYRSTQINTISGKTTPQSSEPITWRAAGLYHFKFGLAPYVSYSTSFQPQSGIVSDDGGKTTRQANPTRGKQLEGGLKYQIPGLPILLTATGFHIEQTNVLTAVGNLGYSTESAKVHSDGFEFEAHADLTEGLSIIAAVSRQKIRSSSTNLPLVGSGKGNASLFTAYTFHHGPLQGLGVGGGFRYVDQTYGGKWGTGPVYTPSYILGDAMLSYDFSHLGGNYRGLNIRASMRNLAGTRYVTNCMTSGTSAGWCWYGERRTGQVTVGYSW</sequence>
<keyword evidence="11 14" id="KW-0472">Membrane</keyword>
<dbReference type="EMBL" id="BJVA01000023">
    <property type="protein sequence ID" value="GEK97363.1"/>
    <property type="molecule type" value="Genomic_DNA"/>
</dbReference>
<feature type="domain" description="TonB-dependent receptor plug" evidence="16">
    <location>
        <begin position="74"/>
        <end position="176"/>
    </location>
</feature>
<evidence type="ECO:0000256" key="5">
    <source>
        <dbReference type="ARBA" id="ARBA00022496"/>
    </source>
</evidence>
<dbReference type="CDD" id="cd01347">
    <property type="entry name" value="ligand_gated_channel"/>
    <property type="match status" value="1"/>
</dbReference>
<evidence type="ECO:0000256" key="3">
    <source>
        <dbReference type="ARBA" id="ARBA00022448"/>
    </source>
</evidence>
<dbReference type="GO" id="GO:0015891">
    <property type="term" value="P:siderophore transport"/>
    <property type="evidence" value="ECO:0007669"/>
    <property type="project" value="InterPro"/>
</dbReference>
<dbReference type="FunFam" id="2.170.130.10:FF:000001">
    <property type="entry name" value="Catecholate siderophore TonB-dependent receptor"/>
    <property type="match status" value="1"/>
</dbReference>
<keyword evidence="12" id="KW-0675">Receptor</keyword>
<reference evidence="17 18" key="1">
    <citation type="submission" date="2019-07" db="EMBL/GenBank/DDBJ databases">
        <title>Whole genome shotgun sequence of Gluconobacter kanchanaburiensis NBRC 103587.</title>
        <authorList>
            <person name="Hosoyama A."/>
            <person name="Uohara A."/>
            <person name="Ohji S."/>
            <person name="Ichikawa N."/>
        </authorList>
    </citation>
    <scope>NUCLEOTIDE SEQUENCE [LARGE SCALE GENOMIC DNA]</scope>
    <source>
        <strain evidence="17 18">NBRC 103587</strain>
    </source>
</reference>
<evidence type="ECO:0000259" key="16">
    <source>
        <dbReference type="Pfam" id="PF07715"/>
    </source>
</evidence>
<evidence type="ECO:0000256" key="2">
    <source>
        <dbReference type="ARBA" id="ARBA00009810"/>
    </source>
</evidence>
<protein>
    <submittedName>
        <fullName evidence="17">Ligand-gated channel</fullName>
    </submittedName>
</protein>
<dbReference type="SUPFAM" id="SSF56935">
    <property type="entry name" value="Porins"/>
    <property type="match status" value="1"/>
</dbReference>
<keyword evidence="8" id="KW-0408">Iron</keyword>